<protein>
    <submittedName>
        <fullName evidence="2">UPF0333 family protein with class III signal peptide</fullName>
    </submittedName>
</protein>
<keyword evidence="3" id="KW-1185">Reference proteome</keyword>
<keyword evidence="1" id="KW-1133">Transmembrane helix</keyword>
<dbReference type="AlphaFoldDB" id="A0A218NLW5"/>
<gene>
    <name evidence="2" type="ORF">Mia14_0118</name>
</gene>
<evidence type="ECO:0000313" key="3">
    <source>
        <dbReference type="Proteomes" id="UP000197679"/>
    </source>
</evidence>
<dbReference type="EMBL" id="CP019964">
    <property type="protein sequence ID" value="ASI13458.1"/>
    <property type="molecule type" value="Genomic_DNA"/>
</dbReference>
<keyword evidence="1" id="KW-0472">Membrane</keyword>
<dbReference type="Proteomes" id="UP000197679">
    <property type="component" value="Chromosome"/>
</dbReference>
<sequence length="166" mass="17344">MMNRLNKSTGALHSKKGQSSLELLITLSFGLIILLPIVILAFLQIASSSSTLSTTEAQSVASKIASVAVSVGSQGYPAKQLVLVSVPPDVDNIYVGGINNTVGHEVIFVVRTDAGDDYVTAYSPVRIEGSPTLSSISPQGEYLINISAVNSCPGMPSKTCVYVSPT</sequence>
<name>A0A218NLW5_9ARCH</name>
<keyword evidence="1" id="KW-0812">Transmembrane</keyword>
<dbReference type="GeneID" id="33313677"/>
<accession>A0A218NLW5</accession>
<evidence type="ECO:0000313" key="2">
    <source>
        <dbReference type="EMBL" id="ASI13458.1"/>
    </source>
</evidence>
<dbReference type="RefSeq" id="WP_088819624.1">
    <property type="nucleotide sequence ID" value="NZ_CP019964.1"/>
</dbReference>
<feature type="transmembrane region" description="Helical" evidence="1">
    <location>
        <begin position="21"/>
        <end position="43"/>
    </location>
</feature>
<dbReference type="OrthoDB" id="381855at2157"/>
<organism evidence="2 3">
    <name type="scientific">Candidatus Mancarchaeum acidiphilum</name>
    <dbReference type="NCBI Taxonomy" id="1920749"/>
    <lineage>
        <taxon>Archaea</taxon>
        <taxon>Candidatus Micrarchaeota</taxon>
        <taxon>Candidatus Mancarchaeum</taxon>
    </lineage>
</organism>
<dbReference type="KEGG" id="marh:Mia14_0118"/>
<proteinExistence type="predicted"/>
<reference evidence="2 3" key="1">
    <citation type="journal article" date="2017" name="Nat. Commun.">
        <title>'ARMAN' archaea depend on association with euryarchaeal host in culture and in situ.</title>
        <authorList>
            <person name="Golyshina O."/>
            <person name="Toshchakov S."/>
            <person name="Makarova K."/>
            <person name="Gavrilov S."/>
            <person name="Korzhenkov A."/>
            <person name="La Cono V."/>
            <person name="Arcadi E."/>
            <person name="Nechitaylo T."/>
            <person name="Ferrer M."/>
            <person name="Kublanov I."/>
            <person name="Wolf Y."/>
            <person name="Yakimov M."/>
            <person name="Golyshin P."/>
            <person name="Slesarev A."/>
            <person name="Kozyavkin S."/>
        </authorList>
    </citation>
    <scope>NUCLEOTIDE SEQUENCE [LARGE SCALE GENOMIC DNA]</scope>
    <source>
        <strain evidence="2 3">Mia14</strain>
    </source>
</reference>
<evidence type="ECO:0000256" key="1">
    <source>
        <dbReference type="SAM" id="Phobius"/>
    </source>
</evidence>